<keyword evidence="3" id="KW-1185">Reference proteome</keyword>
<organism evidence="2 3">
    <name type="scientific">Ajellomyces dermatitidis (strain ER-3 / ATCC MYA-2586)</name>
    <name type="common">Blastomyces dermatitidis</name>
    <dbReference type="NCBI Taxonomy" id="559297"/>
    <lineage>
        <taxon>Eukaryota</taxon>
        <taxon>Fungi</taxon>
        <taxon>Dikarya</taxon>
        <taxon>Ascomycota</taxon>
        <taxon>Pezizomycotina</taxon>
        <taxon>Eurotiomycetes</taxon>
        <taxon>Eurotiomycetidae</taxon>
        <taxon>Onygenales</taxon>
        <taxon>Ajellomycetaceae</taxon>
        <taxon>Blastomyces</taxon>
    </lineage>
</organism>
<protein>
    <recommendedName>
        <fullName evidence="4">F-box domain-containing protein</fullName>
    </recommendedName>
</protein>
<dbReference type="EMBL" id="EQ999979">
    <property type="protein sequence ID" value="EEQ91720.2"/>
    <property type="molecule type" value="Genomic_DNA"/>
</dbReference>
<feature type="region of interest" description="Disordered" evidence="1">
    <location>
        <begin position="237"/>
        <end position="257"/>
    </location>
</feature>
<dbReference type="Proteomes" id="UP000002039">
    <property type="component" value="Unassembled WGS sequence"/>
</dbReference>
<reference evidence="3" key="1">
    <citation type="journal article" date="2015" name="PLoS Genet.">
        <title>The dynamic genome and transcriptome of the human fungal pathogen Blastomyces and close relative Emmonsia.</title>
        <authorList>
            <person name="Munoz J.F."/>
            <person name="Gauthier G.M."/>
            <person name="Desjardins C.A."/>
            <person name="Gallo J.E."/>
            <person name="Holder J."/>
            <person name="Sullivan T.D."/>
            <person name="Marty A.J."/>
            <person name="Carmen J.C."/>
            <person name="Chen Z."/>
            <person name="Ding L."/>
            <person name="Gujja S."/>
            <person name="Magrini V."/>
            <person name="Misas E."/>
            <person name="Mitreva M."/>
            <person name="Priest M."/>
            <person name="Saif S."/>
            <person name="Whiston E.A."/>
            <person name="Young S."/>
            <person name="Zeng Q."/>
            <person name="Goldman W.E."/>
            <person name="Mardis E.R."/>
            <person name="Taylor J.W."/>
            <person name="McEwen J.G."/>
            <person name="Clay O.K."/>
            <person name="Klein B.S."/>
            <person name="Cuomo C.A."/>
        </authorList>
    </citation>
    <scope>NUCLEOTIDE SEQUENCE [LARGE SCALE GENOMIC DNA]</scope>
    <source>
        <strain evidence="3">ER-3 / ATCC MYA-2586</strain>
    </source>
</reference>
<evidence type="ECO:0000313" key="2">
    <source>
        <dbReference type="EMBL" id="EEQ91720.2"/>
    </source>
</evidence>
<sequence>MNKISSKLHTKFIYPFDGDKKKRKQLTKLWKTMESNLPSAPPSSPYKSAPIEYLPTEIKIEILSQLPDLASLRDLVKASPHFHSVYLFDRRRILRHLLARTTPRPIFLEVLSLAALRRAADCDSLPLKDEVEILGLAKGFLNTYDELRGLSQEFVENVRETTQKVGADVEVEEKEEVEKRSINGVTFTYSKGDGLSAQFAALLLDELLAVVRQHFIVRAMTEDIVRSCLRLNPFTGKRHRGKSNDHESGSGGGSDDGILPLSRSETCRIYRALYRLELLAVMHTRWGVRYPNHHIAFLNFLSPWEIEEIHCIRNYMYQIFLTSSSETSASSNNSVLDCQVRVINSNKARCERRGRASGVGIGIGGPDVDDDVYFDLAVDDQREQYLARGLEFLWRWFQASDQYESSPVTKHITSTDVNNSLMDPSQHRKINPSISAIESNPTSASFFLTRALNPNIVGVFRPVRASETFTSDADWSRPNLGWAWLHKKNSKYLCQMHNCYNRKWGYVFWDQKRLTQMGMTEEMRMEYAPFVD</sequence>
<accession>A0ABP2F473</accession>
<gene>
    <name evidence="2" type="ORF">BDCG_06840</name>
</gene>
<proteinExistence type="predicted"/>
<name>A0ABP2F473_AJEDR</name>
<evidence type="ECO:0008006" key="4">
    <source>
        <dbReference type="Google" id="ProtNLM"/>
    </source>
</evidence>
<dbReference type="GeneID" id="69028662"/>
<evidence type="ECO:0000256" key="1">
    <source>
        <dbReference type="SAM" id="MobiDB-lite"/>
    </source>
</evidence>
<evidence type="ECO:0000313" key="3">
    <source>
        <dbReference type="Proteomes" id="UP000002039"/>
    </source>
</evidence>
<dbReference type="RefSeq" id="XP_045278200.1">
    <property type="nucleotide sequence ID" value="XM_045422598.1"/>
</dbReference>